<dbReference type="PROSITE" id="PS00107">
    <property type="entry name" value="PROTEIN_KINASE_ATP"/>
    <property type="match status" value="1"/>
</dbReference>
<keyword evidence="6" id="KW-0808">Transferase</keyword>
<name>A2EBI4_TRIV3</name>
<dbReference type="OrthoDB" id="193931at2759"/>
<dbReference type="InterPro" id="IPR008271">
    <property type="entry name" value="Ser/Thr_kinase_AS"/>
</dbReference>
<dbReference type="Proteomes" id="UP000001542">
    <property type="component" value="Unassembled WGS sequence"/>
</dbReference>
<keyword evidence="7" id="KW-1185">Reference proteome</keyword>
<evidence type="ECO:0000256" key="4">
    <source>
        <dbReference type="RuleBase" id="RU000304"/>
    </source>
</evidence>
<dbReference type="KEGG" id="tva:4767945"/>
<dbReference type="RefSeq" id="XP_001322237.1">
    <property type="nucleotide sequence ID" value="XM_001322202.1"/>
</dbReference>
<comment type="similarity">
    <text evidence="4">Belongs to the protein kinase superfamily.</text>
</comment>
<proteinExistence type="inferred from homology"/>
<dbReference type="Pfam" id="PF00069">
    <property type="entry name" value="Pkinase"/>
    <property type="match status" value="1"/>
</dbReference>
<dbReference type="PROSITE" id="PS50011">
    <property type="entry name" value="PROTEIN_KINASE_DOM"/>
    <property type="match status" value="1"/>
</dbReference>
<sequence length="386" mass="44108">MNAMQRKFLCPVKIGPYQLQNAVGRGAFGTVKVAYRPDNGKYYACKIITKHTIDSMIDKSKFEKEIRIMQQLHSPRIVQLFDLLKDTMNYYIVTELCTGGDMFQQILQNKKIPEERAKIYAKQLLEAISYIHKLNVCHRDLKPENILLDNNGDIKLSDFGFSKFIDGLTHTSCGSYVYAAPEILEGTDYDPKKSDIWAVGVIIYAMVTGQLPWTKRNQHELSKQIKACQYKIPQDLSEECLSVITGILQREPEDRPSADELLKSPWLNNIVTMPSSQILPIISLKKVDEFFELEQSTLEIPSVEKKVSSRGLKDFDEADRTICRKPSSDHLSVKSCLSMSQNEFKAVRYVDPKASSDIIDMRQYHLRSSKKRLFKPAIRSIPSSVI</sequence>
<dbReference type="PROSITE" id="PS00108">
    <property type="entry name" value="PROTEIN_KINASE_ST"/>
    <property type="match status" value="1"/>
</dbReference>
<evidence type="ECO:0000313" key="7">
    <source>
        <dbReference type="Proteomes" id="UP000001542"/>
    </source>
</evidence>
<dbReference type="SMR" id="A2EBI4"/>
<evidence type="ECO:0000256" key="2">
    <source>
        <dbReference type="ARBA" id="ARBA00022840"/>
    </source>
</evidence>
<dbReference type="AlphaFoldDB" id="A2EBI4"/>
<feature type="binding site" evidence="3">
    <location>
        <position position="46"/>
    </location>
    <ligand>
        <name>ATP</name>
        <dbReference type="ChEBI" id="CHEBI:30616"/>
    </ligand>
</feature>
<dbReference type="SUPFAM" id="SSF56112">
    <property type="entry name" value="Protein kinase-like (PK-like)"/>
    <property type="match status" value="1"/>
</dbReference>
<dbReference type="FunFam" id="3.30.200.20:FF:000042">
    <property type="entry name" value="Aurora kinase A"/>
    <property type="match status" value="1"/>
</dbReference>
<dbReference type="VEuPathDB" id="TrichDB:TVAGG3_0407010"/>
<keyword evidence="2 3" id="KW-0067">ATP-binding</keyword>
<feature type="domain" description="Protein kinase" evidence="5">
    <location>
        <begin position="17"/>
        <end position="267"/>
    </location>
</feature>
<dbReference type="Gene3D" id="1.10.510.10">
    <property type="entry name" value="Transferase(Phosphotransferase) domain 1"/>
    <property type="match status" value="1"/>
</dbReference>
<gene>
    <name evidence="6" type="ORF">TVAG_128230</name>
</gene>
<keyword evidence="6" id="KW-0418">Kinase</keyword>
<reference evidence="6" key="2">
    <citation type="journal article" date="2007" name="Science">
        <title>Draft genome sequence of the sexually transmitted pathogen Trichomonas vaginalis.</title>
        <authorList>
            <person name="Carlton J.M."/>
            <person name="Hirt R.P."/>
            <person name="Silva J.C."/>
            <person name="Delcher A.L."/>
            <person name="Schatz M."/>
            <person name="Zhao Q."/>
            <person name="Wortman J.R."/>
            <person name="Bidwell S.L."/>
            <person name="Alsmark U.C.M."/>
            <person name="Besteiro S."/>
            <person name="Sicheritz-Ponten T."/>
            <person name="Noel C.J."/>
            <person name="Dacks J.B."/>
            <person name="Foster P.G."/>
            <person name="Simillion C."/>
            <person name="Van de Peer Y."/>
            <person name="Miranda-Saavedra D."/>
            <person name="Barton G.J."/>
            <person name="Westrop G.D."/>
            <person name="Mueller S."/>
            <person name="Dessi D."/>
            <person name="Fiori P.L."/>
            <person name="Ren Q."/>
            <person name="Paulsen I."/>
            <person name="Zhang H."/>
            <person name="Bastida-Corcuera F.D."/>
            <person name="Simoes-Barbosa A."/>
            <person name="Brown M.T."/>
            <person name="Hayes R.D."/>
            <person name="Mukherjee M."/>
            <person name="Okumura C.Y."/>
            <person name="Schneider R."/>
            <person name="Smith A.J."/>
            <person name="Vanacova S."/>
            <person name="Villalvazo M."/>
            <person name="Haas B.J."/>
            <person name="Pertea M."/>
            <person name="Feldblyum T.V."/>
            <person name="Utterback T.R."/>
            <person name="Shu C.L."/>
            <person name="Osoegawa K."/>
            <person name="de Jong P.J."/>
            <person name="Hrdy I."/>
            <person name="Horvathova L."/>
            <person name="Zubacova Z."/>
            <person name="Dolezal P."/>
            <person name="Malik S.B."/>
            <person name="Logsdon J.M. Jr."/>
            <person name="Henze K."/>
            <person name="Gupta A."/>
            <person name="Wang C.C."/>
            <person name="Dunne R.L."/>
            <person name="Upcroft J.A."/>
            <person name="Upcroft P."/>
            <person name="White O."/>
            <person name="Salzberg S.L."/>
            <person name="Tang P."/>
            <person name="Chiu C.-H."/>
            <person name="Lee Y.-S."/>
            <person name="Embley T.M."/>
            <person name="Coombs G.H."/>
            <person name="Mottram J.C."/>
            <person name="Tachezy J."/>
            <person name="Fraser-Liggett C.M."/>
            <person name="Johnson P.J."/>
        </authorList>
    </citation>
    <scope>NUCLEOTIDE SEQUENCE [LARGE SCALE GENOMIC DNA]</scope>
    <source>
        <strain evidence="6">G3</strain>
    </source>
</reference>
<dbReference type="PANTHER" id="PTHR24346:SF30">
    <property type="entry name" value="MATERNAL EMBRYONIC LEUCINE ZIPPER KINASE"/>
    <property type="match status" value="1"/>
</dbReference>
<evidence type="ECO:0000259" key="5">
    <source>
        <dbReference type="PROSITE" id="PS50011"/>
    </source>
</evidence>
<dbReference type="CDD" id="cd14003">
    <property type="entry name" value="STKc_AMPK-like"/>
    <property type="match status" value="1"/>
</dbReference>
<keyword evidence="4" id="KW-0723">Serine/threonine-protein kinase</keyword>
<dbReference type="GO" id="GO:0004674">
    <property type="term" value="F:protein serine/threonine kinase activity"/>
    <property type="evidence" value="ECO:0000318"/>
    <property type="project" value="GO_Central"/>
</dbReference>
<dbReference type="eggNOG" id="KOG4717">
    <property type="taxonomic scope" value="Eukaryota"/>
</dbReference>
<dbReference type="InterPro" id="IPR000719">
    <property type="entry name" value="Prot_kinase_dom"/>
</dbReference>
<dbReference type="GO" id="GO:0005524">
    <property type="term" value="F:ATP binding"/>
    <property type="evidence" value="ECO:0007669"/>
    <property type="project" value="UniProtKB-UniRule"/>
</dbReference>
<organism evidence="6 7">
    <name type="scientific">Trichomonas vaginalis (strain ATCC PRA-98 / G3)</name>
    <dbReference type="NCBI Taxonomy" id="412133"/>
    <lineage>
        <taxon>Eukaryota</taxon>
        <taxon>Metamonada</taxon>
        <taxon>Parabasalia</taxon>
        <taxon>Trichomonadida</taxon>
        <taxon>Trichomonadidae</taxon>
        <taxon>Trichomonas</taxon>
    </lineage>
</organism>
<evidence type="ECO:0000256" key="3">
    <source>
        <dbReference type="PROSITE-ProRule" id="PRU10141"/>
    </source>
</evidence>
<dbReference type="InterPro" id="IPR017441">
    <property type="entry name" value="Protein_kinase_ATP_BS"/>
</dbReference>
<accession>A2EBI4</accession>
<protein>
    <submittedName>
        <fullName evidence="6">CAMK family protein kinase</fullName>
    </submittedName>
</protein>
<dbReference type="SMART" id="SM00220">
    <property type="entry name" value="S_TKc"/>
    <property type="match status" value="1"/>
</dbReference>
<dbReference type="InterPro" id="IPR011009">
    <property type="entry name" value="Kinase-like_dom_sf"/>
</dbReference>
<reference evidence="6" key="1">
    <citation type="submission" date="2006-10" db="EMBL/GenBank/DDBJ databases">
        <authorList>
            <person name="Amadeo P."/>
            <person name="Zhao Q."/>
            <person name="Wortman J."/>
            <person name="Fraser-Liggett C."/>
            <person name="Carlton J."/>
        </authorList>
    </citation>
    <scope>NUCLEOTIDE SEQUENCE</scope>
    <source>
        <strain evidence="6">G3</strain>
    </source>
</reference>
<dbReference type="PANTHER" id="PTHR24346">
    <property type="entry name" value="MAP/MICROTUBULE AFFINITY-REGULATING KINASE"/>
    <property type="match status" value="1"/>
</dbReference>
<dbReference type="VEuPathDB" id="TrichDB:TVAG_128230"/>
<evidence type="ECO:0000256" key="1">
    <source>
        <dbReference type="ARBA" id="ARBA00022741"/>
    </source>
</evidence>
<dbReference type="InParanoid" id="A2EBI4"/>
<dbReference type="FunFam" id="1.10.510.10:FF:001618">
    <property type="entry name" value="CAMK family protein kinase"/>
    <property type="match status" value="1"/>
</dbReference>
<evidence type="ECO:0000313" key="6">
    <source>
        <dbReference type="EMBL" id="EAY10014.1"/>
    </source>
</evidence>
<keyword evidence="1 3" id="KW-0547">Nucleotide-binding</keyword>
<dbReference type="FunCoup" id="A2EBI4">
    <property type="interactions" value="669"/>
</dbReference>
<dbReference type="EMBL" id="DS113346">
    <property type="protein sequence ID" value="EAY10014.1"/>
    <property type="molecule type" value="Genomic_DNA"/>
</dbReference>